<proteinExistence type="predicted"/>
<dbReference type="EMBL" id="BARU01016689">
    <property type="protein sequence ID" value="GAH51402.1"/>
    <property type="molecule type" value="Genomic_DNA"/>
</dbReference>
<name>X1G2C4_9ZZZZ</name>
<reference evidence="1" key="1">
    <citation type="journal article" date="2014" name="Front. Microbiol.">
        <title>High frequency of phylogenetically diverse reductive dehalogenase-homologous genes in deep subseafloor sedimentary metagenomes.</title>
        <authorList>
            <person name="Kawai M."/>
            <person name="Futagami T."/>
            <person name="Toyoda A."/>
            <person name="Takaki Y."/>
            <person name="Nishi S."/>
            <person name="Hori S."/>
            <person name="Arai W."/>
            <person name="Tsubouchi T."/>
            <person name="Morono Y."/>
            <person name="Uchiyama I."/>
            <person name="Ito T."/>
            <person name="Fujiyama A."/>
            <person name="Inagaki F."/>
            <person name="Takami H."/>
        </authorList>
    </citation>
    <scope>NUCLEOTIDE SEQUENCE</scope>
    <source>
        <strain evidence="1">Expedition CK06-06</strain>
    </source>
</reference>
<gene>
    <name evidence="1" type="ORF">S03H2_27728</name>
</gene>
<evidence type="ECO:0000313" key="1">
    <source>
        <dbReference type="EMBL" id="GAH51402.1"/>
    </source>
</evidence>
<feature type="non-terminal residue" evidence="1">
    <location>
        <position position="72"/>
    </location>
</feature>
<protein>
    <submittedName>
        <fullName evidence="1">Uncharacterized protein</fullName>
    </submittedName>
</protein>
<comment type="caution">
    <text evidence="1">The sequence shown here is derived from an EMBL/GenBank/DDBJ whole genome shotgun (WGS) entry which is preliminary data.</text>
</comment>
<sequence>MVEEDGSGLPNMSAILSTDLNDPYSSTNPFPVSSAGDVAYFDFENCTLTMGSYFIVANLSTFDGDDSTGILW</sequence>
<accession>X1G2C4</accession>
<organism evidence="1">
    <name type="scientific">marine sediment metagenome</name>
    <dbReference type="NCBI Taxonomy" id="412755"/>
    <lineage>
        <taxon>unclassified sequences</taxon>
        <taxon>metagenomes</taxon>
        <taxon>ecological metagenomes</taxon>
    </lineage>
</organism>
<dbReference type="AlphaFoldDB" id="X1G2C4"/>